<evidence type="ECO:0000313" key="3">
    <source>
        <dbReference type="EMBL" id="PWL08173.1"/>
    </source>
</evidence>
<name>A0A2A2HEN2_9EURY</name>
<dbReference type="EMBL" id="LMVN01000010">
    <property type="protein sequence ID" value="PAV07703.1"/>
    <property type="molecule type" value="Genomic_DNA"/>
</dbReference>
<organism evidence="2 4">
    <name type="scientific">Methanosphaera cuniculi</name>
    <dbReference type="NCBI Taxonomy" id="1077256"/>
    <lineage>
        <taxon>Archaea</taxon>
        <taxon>Methanobacteriati</taxon>
        <taxon>Methanobacteriota</taxon>
        <taxon>Methanomada group</taxon>
        <taxon>Methanobacteria</taxon>
        <taxon>Methanobacteriales</taxon>
        <taxon>Methanobacteriaceae</taxon>
        <taxon>Methanosphaera</taxon>
    </lineage>
</organism>
<keyword evidence="4" id="KW-1185">Reference proteome</keyword>
<evidence type="ECO:0000313" key="4">
    <source>
        <dbReference type="Proteomes" id="UP000217528"/>
    </source>
</evidence>
<dbReference type="Proteomes" id="UP000246004">
    <property type="component" value="Unassembled WGS sequence"/>
</dbReference>
<sequence>MTNIASGYFIIGGIFLIFVIFLLIFKLLISDFFYELTGRKIFYIREMDSKELVDEIYKVNIGRKPYSVEILKLVGSRELIDSIWIPFISTYICLTILFIAYILYLISDSYLPFYLGSIPCGLILYFTFLIYLRMKVFYFGGSKVECEKRCPVSYPRVSYTWTLIISGGIIIFLMLSTAIPIFIYGLIASIILAHIYIFPDYMNKILPYDLRTVRGSYQESSIIVGSILAIFFFGGIFIITR</sequence>
<protein>
    <submittedName>
        <fullName evidence="2">Uncharacterized protein</fullName>
    </submittedName>
</protein>
<dbReference type="RefSeq" id="WP_095608401.1">
    <property type="nucleotide sequence ID" value="NZ_CAUHCB010000010.1"/>
</dbReference>
<feature type="transmembrane region" description="Helical" evidence="1">
    <location>
        <begin position="220"/>
        <end position="239"/>
    </location>
</feature>
<proteinExistence type="predicted"/>
<evidence type="ECO:0000313" key="5">
    <source>
        <dbReference type="Proteomes" id="UP000246004"/>
    </source>
</evidence>
<dbReference type="AlphaFoldDB" id="A0A2A2HEN2"/>
<feature type="transmembrane region" description="Helical" evidence="1">
    <location>
        <begin position="83"/>
        <end position="107"/>
    </location>
</feature>
<reference evidence="3 5" key="1">
    <citation type="submission" date="2016-04" db="EMBL/GenBank/DDBJ databases">
        <title>Genome sequence of Methanosphaera cuniculi DSM 4103.</title>
        <authorList>
            <person name="Poehlein A."/>
            <person name="Seedorf H."/>
            <person name="Daniel R."/>
        </authorList>
    </citation>
    <scope>NUCLEOTIDE SEQUENCE [LARGE SCALE GENOMIC DNA]</scope>
    <source>
        <strain evidence="3 5">DSM 4103</strain>
    </source>
</reference>
<keyword evidence="1" id="KW-0472">Membrane</keyword>
<evidence type="ECO:0000256" key="1">
    <source>
        <dbReference type="SAM" id="Phobius"/>
    </source>
</evidence>
<reference evidence="2 4" key="2">
    <citation type="journal article" date="2017" name="BMC Genomics">
        <title>Genomic analysis of methanogenic archaea reveals a shift towards energy conservation.</title>
        <authorList>
            <person name="Gilmore S.P."/>
            <person name="Henske J.K."/>
            <person name="Sexton J.A."/>
            <person name="Solomon K.V."/>
            <person name="Seppala S."/>
            <person name="Yoo J.I."/>
            <person name="Huyett L.M."/>
            <person name="Pressman A."/>
            <person name="Cogan J.Z."/>
            <person name="Kivenson V."/>
            <person name="Peng X."/>
            <person name="Tan Y."/>
            <person name="Valentine D.L."/>
            <person name="O'Malley M.A."/>
        </authorList>
    </citation>
    <scope>NUCLEOTIDE SEQUENCE [LARGE SCALE GENOMIC DNA]</scope>
    <source>
        <strain evidence="2 4">1R-7</strain>
    </source>
</reference>
<evidence type="ECO:0000313" key="2">
    <source>
        <dbReference type="EMBL" id="PAV07703.1"/>
    </source>
</evidence>
<feature type="transmembrane region" description="Helical" evidence="1">
    <location>
        <begin position="6"/>
        <end position="29"/>
    </location>
</feature>
<dbReference type="EMBL" id="LWMS01000029">
    <property type="protein sequence ID" value="PWL08173.1"/>
    <property type="molecule type" value="Genomic_DNA"/>
</dbReference>
<gene>
    <name evidence="2" type="ORF">ASJ82_00825</name>
    <name evidence="3" type="ORF">MSCUN_09390</name>
</gene>
<comment type="caution">
    <text evidence="2">The sequence shown here is derived from an EMBL/GenBank/DDBJ whole genome shotgun (WGS) entry which is preliminary data.</text>
</comment>
<feature type="transmembrane region" description="Helical" evidence="1">
    <location>
        <begin position="181"/>
        <end position="199"/>
    </location>
</feature>
<keyword evidence="1" id="KW-0812">Transmembrane</keyword>
<feature type="transmembrane region" description="Helical" evidence="1">
    <location>
        <begin position="153"/>
        <end position="175"/>
    </location>
</feature>
<dbReference type="Proteomes" id="UP000217528">
    <property type="component" value="Unassembled WGS sequence"/>
</dbReference>
<keyword evidence="1" id="KW-1133">Transmembrane helix</keyword>
<feature type="transmembrane region" description="Helical" evidence="1">
    <location>
        <begin position="113"/>
        <end position="132"/>
    </location>
</feature>
<accession>A0A2A2HEN2</accession>